<gene>
    <name evidence="2" type="ORF">ACH5RR_006678</name>
</gene>
<dbReference type="PANTHER" id="PTHR13847:SF261">
    <property type="entry name" value="FAD-DEPENDENT OXIDOREDUCTASE FAMILY PROTEIN"/>
    <property type="match status" value="1"/>
</dbReference>
<feature type="non-terminal residue" evidence="2">
    <location>
        <position position="1"/>
    </location>
</feature>
<evidence type="ECO:0000259" key="1">
    <source>
        <dbReference type="Pfam" id="PF01266"/>
    </source>
</evidence>
<accession>A0ABD3APZ8</accession>
<dbReference type="SUPFAM" id="SSF51971">
    <property type="entry name" value="Nucleotide-binding domain"/>
    <property type="match status" value="1"/>
</dbReference>
<protein>
    <recommendedName>
        <fullName evidence="1">FAD dependent oxidoreductase domain-containing protein</fullName>
    </recommendedName>
</protein>
<proteinExistence type="predicted"/>
<dbReference type="Gene3D" id="3.50.50.60">
    <property type="entry name" value="FAD/NAD(P)-binding domain"/>
    <property type="match status" value="1"/>
</dbReference>
<keyword evidence="3" id="KW-1185">Reference proteome</keyword>
<evidence type="ECO:0000313" key="3">
    <source>
        <dbReference type="Proteomes" id="UP001630127"/>
    </source>
</evidence>
<name>A0ABD3APZ8_9GENT</name>
<dbReference type="InterPro" id="IPR006076">
    <property type="entry name" value="FAD-dep_OxRdtase"/>
</dbReference>
<dbReference type="EMBL" id="JBJUIK010000003">
    <property type="protein sequence ID" value="KAL3533157.1"/>
    <property type="molecule type" value="Genomic_DNA"/>
</dbReference>
<dbReference type="PANTHER" id="PTHR13847">
    <property type="entry name" value="SARCOSINE DEHYDROGENASE-RELATED"/>
    <property type="match status" value="1"/>
</dbReference>
<reference evidence="2 3" key="1">
    <citation type="submission" date="2024-11" db="EMBL/GenBank/DDBJ databases">
        <title>A near-complete genome assembly of Cinchona calisaya.</title>
        <authorList>
            <person name="Lian D.C."/>
            <person name="Zhao X.W."/>
            <person name="Wei L."/>
        </authorList>
    </citation>
    <scope>NUCLEOTIDE SEQUENCE [LARGE SCALE GENOMIC DNA]</scope>
    <source>
        <tissue evidence="2">Nenye</tissue>
    </source>
</reference>
<dbReference type="InterPro" id="IPR036188">
    <property type="entry name" value="FAD/NAD-bd_sf"/>
</dbReference>
<sequence length="402" mass="44119">CAVLGAGFAGLSVAWHLLHDSSKELPLLVDIYDEVGIGGGASGVAGGLLHPYSPQVKPLWRAVECWNESLKLIHIAQDAEQSKVLNMEKQEAAEYMNFSIIRKRGILRPAVSLKNLNIMEDNALNCLASCKVESMDKNAAENLVPGSCMPLNVAFYMPEAVNIHCQRYLEALYLACQNSSKDVSNWGVASRELNFYKKSIGSLLEFAGDYNAVVICLGAGVAFLPEFFGMLPLRTCRGVVAHMELSDSFREEYPEHSPSILSDAWLAVQGPRNLHLGSTWEWRSTNYSRTVPTIEVSKALEELLPKASAVYPAIKNWIVTGAIAGLRAMPPLTRHGSLPLLGCVDNYVVGNPACKYWLFTGLGSRGLFYHAWLGKLMAQAVLSCSEDSIPSELLSWKDKVKL</sequence>
<dbReference type="Gene3D" id="3.30.9.10">
    <property type="entry name" value="D-Amino Acid Oxidase, subunit A, domain 2"/>
    <property type="match status" value="1"/>
</dbReference>
<organism evidence="2 3">
    <name type="scientific">Cinchona calisaya</name>
    <dbReference type="NCBI Taxonomy" id="153742"/>
    <lineage>
        <taxon>Eukaryota</taxon>
        <taxon>Viridiplantae</taxon>
        <taxon>Streptophyta</taxon>
        <taxon>Embryophyta</taxon>
        <taxon>Tracheophyta</taxon>
        <taxon>Spermatophyta</taxon>
        <taxon>Magnoliopsida</taxon>
        <taxon>eudicotyledons</taxon>
        <taxon>Gunneridae</taxon>
        <taxon>Pentapetalae</taxon>
        <taxon>asterids</taxon>
        <taxon>lamiids</taxon>
        <taxon>Gentianales</taxon>
        <taxon>Rubiaceae</taxon>
        <taxon>Cinchonoideae</taxon>
        <taxon>Cinchoneae</taxon>
        <taxon>Cinchona</taxon>
    </lineage>
</organism>
<dbReference type="Pfam" id="PF01266">
    <property type="entry name" value="DAO"/>
    <property type="match status" value="1"/>
</dbReference>
<dbReference type="AlphaFoldDB" id="A0ABD3APZ8"/>
<feature type="domain" description="FAD dependent oxidoreductase" evidence="1">
    <location>
        <begin position="2"/>
        <end position="379"/>
    </location>
</feature>
<comment type="caution">
    <text evidence="2">The sequence shown here is derived from an EMBL/GenBank/DDBJ whole genome shotgun (WGS) entry which is preliminary data.</text>
</comment>
<dbReference type="Proteomes" id="UP001630127">
    <property type="component" value="Unassembled WGS sequence"/>
</dbReference>
<evidence type="ECO:0000313" key="2">
    <source>
        <dbReference type="EMBL" id="KAL3533157.1"/>
    </source>
</evidence>